<organism evidence="5 6">
    <name type="scientific">Exiguobacterium acetylicum</name>
    <name type="common">Brevibacterium acetylicum</name>
    <dbReference type="NCBI Taxonomy" id="41170"/>
    <lineage>
        <taxon>Bacteria</taxon>
        <taxon>Bacillati</taxon>
        <taxon>Bacillota</taxon>
        <taxon>Bacilli</taxon>
        <taxon>Bacillales</taxon>
        <taxon>Bacillales Family XII. Incertae Sedis</taxon>
        <taxon>Exiguobacterium</taxon>
    </lineage>
</organism>
<keyword evidence="6" id="KW-1185">Reference proteome</keyword>
<dbReference type="InterPro" id="IPR027417">
    <property type="entry name" value="P-loop_NTPase"/>
</dbReference>
<dbReference type="GO" id="GO:0005524">
    <property type="term" value="F:ATP binding"/>
    <property type="evidence" value="ECO:0007669"/>
    <property type="project" value="UniProtKB-KW"/>
</dbReference>
<accession>A0ABX8GCQ0</accession>
<dbReference type="EMBL" id="CP075897">
    <property type="protein sequence ID" value="QWB31390.1"/>
    <property type="molecule type" value="Genomic_DNA"/>
</dbReference>
<protein>
    <submittedName>
        <fullName evidence="5">ABC transporter ATP-binding protein</fullName>
    </submittedName>
</protein>
<dbReference type="RefSeq" id="WP_069940487.1">
    <property type="nucleotide sequence ID" value="NZ_CP075897.1"/>
</dbReference>
<sequence length="208" mass="23246">MIQIQNVNKSIKNTQILKDISISIEEQSCVGFVGHNGSGKTMLLKAICGFTNINSGKIIVKDSPIEFGNKYIKDAGIIIEHPPFIHYISAWDNLKVLANINNKIDDETILQTLEKVGLLQDKDKKVKSFSLGMKQKLRIAQAIMEKPEILVLDEPFNGLDRASVQNVQEILLEFKKSGTTILLTSHDERHIEALCDIVYQMEGGELIA</sequence>
<evidence type="ECO:0000256" key="2">
    <source>
        <dbReference type="ARBA" id="ARBA00022741"/>
    </source>
</evidence>
<dbReference type="SMART" id="SM00382">
    <property type="entry name" value="AAA"/>
    <property type="match status" value="1"/>
</dbReference>
<name>A0ABX8GCQ0_EXIAC</name>
<dbReference type="InterPro" id="IPR003593">
    <property type="entry name" value="AAA+_ATPase"/>
</dbReference>
<evidence type="ECO:0000313" key="6">
    <source>
        <dbReference type="Proteomes" id="UP000679498"/>
    </source>
</evidence>
<gene>
    <name evidence="5" type="ORF">KKI46_07020</name>
</gene>
<dbReference type="PANTHER" id="PTHR42939:SF1">
    <property type="entry name" value="ABC TRANSPORTER ATP-BINDING PROTEIN ALBC-RELATED"/>
    <property type="match status" value="1"/>
</dbReference>
<evidence type="ECO:0000313" key="5">
    <source>
        <dbReference type="EMBL" id="QWB31390.1"/>
    </source>
</evidence>
<proteinExistence type="predicted"/>
<keyword evidence="2" id="KW-0547">Nucleotide-binding</keyword>
<dbReference type="InterPro" id="IPR051782">
    <property type="entry name" value="ABC_Transporter_VariousFunc"/>
</dbReference>
<evidence type="ECO:0000256" key="1">
    <source>
        <dbReference type="ARBA" id="ARBA00022448"/>
    </source>
</evidence>
<dbReference type="Pfam" id="PF00005">
    <property type="entry name" value="ABC_tran"/>
    <property type="match status" value="1"/>
</dbReference>
<dbReference type="CDD" id="cd03230">
    <property type="entry name" value="ABC_DR_subfamily_A"/>
    <property type="match status" value="1"/>
</dbReference>
<reference evidence="5 6" key="1">
    <citation type="submission" date="2021-05" db="EMBL/GenBank/DDBJ databases">
        <title>Biocontrol using Exiguobacterium acetylicum SI17 against litchi downy blight caused by Peronophythora litchii.</title>
        <authorList>
            <person name="Zheng L."/>
        </authorList>
    </citation>
    <scope>NUCLEOTIDE SEQUENCE [LARGE SCALE GENOMIC DNA]</scope>
    <source>
        <strain evidence="5 6">SI17</strain>
    </source>
</reference>
<evidence type="ECO:0000259" key="4">
    <source>
        <dbReference type="PROSITE" id="PS50893"/>
    </source>
</evidence>
<keyword evidence="1" id="KW-0813">Transport</keyword>
<feature type="domain" description="ABC transporter" evidence="4">
    <location>
        <begin position="2"/>
        <end position="207"/>
    </location>
</feature>
<dbReference type="GeneID" id="88811420"/>
<dbReference type="PROSITE" id="PS00211">
    <property type="entry name" value="ABC_TRANSPORTER_1"/>
    <property type="match status" value="1"/>
</dbReference>
<dbReference type="Gene3D" id="3.40.50.300">
    <property type="entry name" value="P-loop containing nucleotide triphosphate hydrolases"/>
    <property type="match status" value="1"/>
</dbReference>
<evidence type="ECO:0000256" key="3">
    <source>
        <dbReference type="ARBA" id="ARBA00022840"/>
    </source>
</evidence>
<dbReference type="InterPro" id="IPR017871">
    <property type="entry name" value="ABC_transporter-like_CS"/>
</dbReference>
<dbReference type="PROSITE" id="PS50893">
    <property type="entry name" value="ABC_TRANSPORTER_2"/>
    <property type="match status" value="1"/>
</dbReference>
<dbReference type="Proteomes" id="UP000679498">
    <property type="component" value="Chromosome"/>
</dbReference>
<keyword evidence="3 5" id="KW-0067">ATP-binding</keyword>
<dbReference type="InterPro" id="IPR003439">
    <property type="entry name" value="ABC_transporter-like_ATP-bd"/>
</dbReference>
<dbReference type="PANTHER" id="PTHR42939">
    <property type="entry name" value="ABC TRANSPORTER ATP-BINDING PROTEIN ALBC-RELATED"/>
    <property type="match status" value="1"/>
</dbReference>
<dbReference type="SUPFAM" id="SSF52540">
    <property type="entry name" value="P-loop containing nucleoside triphosphate hydrolases"/>
    <property type="match status" value="1"/>
</dbReference>